<dbReference type="GO" id="GO:0005697">
    <property type="term" value="C:telomerase holoenzyme complex"/>
    <property type="evidence" value="ECO:0007669"/>
    <property type="project" value="TreeGrafter"/>
</dbReference>
<dbReference type="HOGENOM" id="CLU_010014_4_2_1"/>
<evidence type="ECO:0000259" key="1">
    <source>
        <dbReference type="Pfam" id="PF10373"/>
    </source>
</evidence>
<dbReference type="FunFam" id="1.25.40.10:FF:000202">
    <property type="entry name" value="Unplaced genomic scaffold supercont1.7, whole genome shotgun sequence"/>
    <property type="match status" value="1"/>
</dbReference>
<comment type="caution">
    <text evidence="2">The sequence shown here is derived from an EMBL/GenBank/DDBJ whole genome shotgun (WGS) entry which is preliminary data.</text>
</comment>
<sequence>MPLTRWQLVAEVKGIYDVILDVESRCIKADVEQAALLRRQPSRLSDEQWQALMTLHRALLYEYHDFLMASQHPSASPALRWSAQKFAVPARVWRHGIYSFLENLRSQLPKSLDHILAFLYLAYSVMAVLYETIPGFQDTWIECLGDIARYRMAIEDGDTEDRGIWTQVAYRWYLKASYKLPGAGRLYHHLGIITRGNTLHQLHYFTKALCAKIPFIQARESILTLFDPVLNSANSCSQFSRFETVFIMIHGHLYKGNASWIHEMSDPETKELLGLLDSQIGRFTATFKEQGCYMAISNVGAELGYGLTENPIMKAMMTPRSAANTDAAHTRSFRHAEYFSNSVLEIVLQRIGDPNTLPFIYITLIFIFNMSRYSEAMDLLAPAFAWQSLVIMLNTLFRSAGSIDQIEDKQFPFSGRGPLAEDYALRGLVWSRDETMYPETWSMDRSDGDEIYLDLPCMLEPRKARILWLACRIAEAGPWIHFDNSKPEFSVSQDTHSLESCPDIHKPVSMEQIGT</sequence>
<dbReference type="SUPFAM" id="SSF48452">
    <property type="entry name" value="TPR-like"/>
    <property type="match status" value="1"/>
</dbReference>
<reference evidence="2 3" key="1">
    <citation type="journal article" date="2014" name="Genome Announc.">
        <title>Draft genome sequence of Sclerotinia borealis, a psychrophilic plant pathogenic fungus.</title>
        <authorList>
            <person name="Mardanov A.V."/>
            <person name="Beletsky A.V."/>
            <person name="Kadnikov V.V."/>
            <person name="Ignatov A.N."/>
            <person name="Ravin N.V."/>
        </authorList>
    </citation>
    <scope>NUCLEOTIDE SEQUENCE [LARGE SCALE GENOMIC DNA]</scope>
    <source>
        <strain evidence="3">F-4157</strain>
    </source>
</reference>
<dbReference type="AlphaFoldDB" id="W9C7L4"/>
<dbReference type="InterPro" id="IPR018834">
    <property type="entry name" value="DNA/RNA-bd_Est1-type"/>
</dbReference>
<proteinExistence type="predicted"/>
<dbReference type="Gene3D" id="1.25.40.10">
    <property type="entry name" value="Tetratricopeptide repeat domain"/>
    <property type="match status" value="1"/>
</dbReference>
<dbReference type="Pfam" id="PF10373">
    <property type="entry name" value="EST1_DNA_bind"/>
    <property type="match status" value="1"/>
</dbReference>
<protein>
    <recommendedName>
        <fullName evidence="1">DNA/RNA-binding domain-containing protein</fullName>
    </recommendedName>
</protein>
<dbReference type="OrthoDB" id="2017974at2759"/>
<dbReference type="GO" id="GO:0042162">
    <property type="term" value="F:telomeric DNA binding"/>
    <property type="evidence" value="ECO:0007669"/>
    <property type="project" value="TreeGrafter"/>
</dbReference>
<dbReference type="PANTHER" id="PTHR15696">
    <property type="entry name" value="SMG-7 SUPPRESSOR WITH MORPHOLOGICAL EFFECT ON GENITALIA PROTEIN 7"/>
    <property type="match status" value="1"/>
</dbReference>
<name>W9C7L4_SCLBF</name>
<gene>
    <name evidence="2" type="ORF">SBOR_7773</name>
</gene>
<organism evidence="2 3">
    <name type="scientific">Sclerotinia borealis (strain F-4128)</name>
    <dbReference type="NCBI Taxonomy" id="1432307"/>
    <lineage>
        <taxon>Eukaryota</taxon>
        <taxon>Fungi</taxon>
        <taxon>Dikarya</taxon>
        <taxon>Ascomycota</taxon>
        <taxon>Pezizomycotina</taxon>
        <taxon>Leotiomycetes</taxon>
        <taxon>Helotiales</taxon>
        <taxon>Sclerotiniaceae</taxon>
        <taxon>Sclerotinia</taxon>
    </lineage>
</organism>
<dbReference type="GO" id="GO:0070034">
    <property type="term" value="F:telomerase RNA binding"/>
    <property type="evidence" value="ECO:0007669"/>
    <property type="project" value="TreeGrafter"/>
</dbReference>
<dbReference type="Proteomes" id="UP000019487">
    <property type="component" value="Unassembled WGS sequence"/>
</dbReference>
<dbReference type="STRING" id="1432307.W9C7L4"/>
<keyword evidence="3" id="KW-1185">Reference proteome</keyword>
<dbReference type="GO" id="GO:0000184">
    <property type="term" value="P:nuclear-transcribed mRNA catabolic process, nonsense-mediated decay"/>
    <property type="evidence" value="ECO:0007669"/>
    <property type="project" value="TreeGrafter"/>
</dbReference>
<evidence type="ECO:0000313" key="2">
    <source>
        <dbReference type="EMBL" id="ESZ91821.1"/>
    </source>
</evidence>
<evidence type="ECO:0000313" key="3">
    <source>
        <dbReference type="Proteomes" id="UP000019487"/>
    </source>
</evidence>
<dbReference type="InterPro" id="IPR045153">
    <property type="entry name" value="Est1/Ebs1-like"/>
</dbReference>
<accession>W9C7L4</accession>
<dbReference type="EMBL" id="AYSA01000452">
    <property type="protein sequence ID" value="ESZ91821.1"/>
    <property type="molecule type" value="Genomic_DNA"/>
</dbReference>
<dbReference type="InterPro" id="IPR011990">
    <property type="entry name" value="TPR-like_helical_dom_sf"/>
</dbReference>
<feature type="domain" description="DNA/RNA-binding" evidence="1">
    <location>
        <begin position="169"/>
        <end position="259"/>
    </location>
</feature>
<dbReference type="PANTHER" id="PTHR15696:SF0">
    <property type="entry name" value="TELOMERASE-BINDING PROTEIN EST1A"/>
    <property type="match status" value="1"/>
</dbReference>